<dbReference type="AlphaFoldDB" id="A0AAP0BEP7"/>
<dbReference type="EMBL" id="JBBWWQ010000010">
    <property type="protein sequence ID" value="KAK8936916.1"/>
    <property type="molecule type" value="Genomic_DNA"/>
</dbReference>
<keyword evidence="2" id="KW-1185">Reference proteome</keyword>
<sequence>MSFNKLISRFSTLHSKALEFVSTTWLDPYKEYFVSAWIDKFFHFGNSSTNRVEGGHSLLQKFLEVSIGNLTTIRKTFDQMINLQYTDIKRSFGESCIKN</sequence>
<evidence type="ECO:0000313" key="1">
    <source>
        <dbReference type="EMBL" id="KAK8936916.1"/>
    </source>
</evidence>
<name>A0AAP0BEP7_9ASPA</name>
<comment type="caution">
    <text evidence="1">The sequence shown here is derived from an EMBL/GenBank/DDBJ whole genome shotgun (WGS) entry which is preliminary data.</text>
</comment>
<reference evidence="1 2" key="1">
    <citation type="journal article" date="2022" name="Nat. Plants">
        <title>Genomes of leafy and leafless Platanthera orchids illuminate the evolution of mycoheterotrophy.</title>
        <authorList>
            <person name="Li M.H."/>
            <person name="Liu K.W."/>
            <person name="Li Z."/>
            <person name="Lu H.C."/>
            <person name="Ye Q.L."/>
            <person name="Zhang D."/>
            <person name="Wang J.Y."/>
            <person name="Li Y.F."/>
            <person name="Zhong Z.M."/>
            <person name="Liu X."/>
            <person name="Yu X."/>
            <person name="Liu D.K."/>
            <person name="Tu X.D."/>
            <person name="Liu B."/>
            <person name="Hao Y."/>
            <person name="Liao X.Y."/>
            <person name="Jiang Y.T."/>
            <person name="Sun W.H."/>
            <person name="Chen J."/>
            <person name="Chen Y.Q."/>
            <person name="Ai Y."/>
            <person name="Zhai J.W."/>
            <person name="Wu S.S."/>
            <person name="Zhou Z."/>
            <person name="Hsiao Y.Y."/>
            <person name="Wu W.L."/>
            <person name="Chen Y.Y."/>
            <person name="Lin Y.F."/>
            <person name="Hsu J.L."/>
            <person name="Li C.Y."/>
            <person name="Wang Z.W."/>
            <person name="Zhao X."/>
            <person name="Zhong W.Y."/>
            <person name="Ma X.K."/>
            <person name="Ma L."/>
            <person name="Huang J."/>
            <person name="Chen G.Z."/>
            <person name="Huang M.Z."/>
            <person name="Huang L."/>
            <person name="Peng D.H."/>
            <person name="Luo Y.B."/>
            <person name="Zou S.Q."/>
            <person name="Chen S.P."/>
            <person name="Lan S."/>
            <person name="Tsai W.C."/>
            <person name="Van de Peer Y."/>
            <person name="Liu Z.J."/>
        </authorList>
    </citation>
    <scope>NUCLEOTIDE SEQUENCE [LARGE SCALE GENOMIC DNA]</scope>
    <source>
        <strain evidence="1">Lor287</strain>
    </source>
</reference>
<protein>
    <recommendedName>
        <fullName evidence="3">Protein FAR1-RELATED SEQUENCE</fullName>
    </recommendedName>
</protein>
<dbReference type="Proteomes" id="UP001418222">
    <property type="component" value="Unassembled WGS sequence"/>
</dbReference>
<evidence type="ECO:0000313" key="2">
    <source>
        <dbReference type="Proteomes" id="UP001418222"/>
    </source>
</evidence>
<organism evidence="1 2">
    <name type="scientific">Platanthera zijinensis</name>
    <dbReference type="NCBI Taxonomy" id="2320716"/>
    <lineage>
        <taxon>Eukaryota</taxon>
        <taxon>Viridiplantae</taxon>
        <taxon>Streptophyta</taxon>
        <taxon>Embryophyta</taxon>
        <taxon>Tracheophyta</taxon>
        <taxon>Spermatophyta</taxon>
        <taxon>Magnoliopsida</taxon>
        <taxon>Liliopsida</taxon>
        <taxon>Asparagales</taxon>
        <taxon>Orchidaceae</taxon>
        <taxon>Orchidoideae</taxon>
        <taxon>Orchideae</taxon>
        <taxon>Orchidinae</taxon>
        <taxon>Platanthera</taxon>
    </lineage>
</organism>
<accession>A0AAP0BEP7</accession>
<proteinExistence type="predicted"/>
<evidence type="ECO:0008006" key="3">
    <source>
        <dbReference type="Google" id="ProtNLM"/>
    </source>
</evidence>
<gene>
    <name evidence="1" type="ORF">KSP39_PZI012214</name>
</gene>